<evidence type="ECO:0000256" key="11">
    <source>
        <dbReference type="ARBA" id="ARBA00022989"/>
    </source>
</evidence>
<dbReference type="OrthoDB" id="9789291at2"/>
<evidence type="ECO:0000256" key="7">
    <source>
        <dbReference type="ARBA" id="ARBA00022679"/>
    </source>
</evidence>
<dbReference type="EC" id="3.4.23.43" evidence="15 18"/>
<dbReference type="PRINTS" id="PR00864">
    <property type="entry name" value="PREPILNPTASE"/>
</dbReference>
<dbReference type="PANTHER" id="PTHR30487:SF0">
    <property type="entry name" value="PREPILIN LEADER PEPTIDASE_N-METHYLTRANSFERASE-RELATED"/>
    <property type="match status" value="1"/>
</dbReference>
<comment type="catalytic activity">
    <reaction evidence="14 18">
        <text>Typically cleaves a -Gly-|-Phe- bond to release an N-terminal, basic peptide of 5-8 residues from type IV prepilin, and then N-methylates the new N-terminal amino group, the methyl donor being S-adenosyl-L-methionine.</text>
        <dbReference type="EC" id="3.4.23.43"/>
    </reaction>
</comment>
<dbReference type="InterPro" id="IPR014032">
    <property type="entry name" value="Peptidase_A24A_bac"/>
</dbReference>
<dbReference type="Gene3D" id="1.20.120.1220">
    <property type="match status" value="1"/>
</dbReference>
<evidence type="ECO:0000256" key="14">
    <source>
        <dbReference type="ARBA" id="ARBA00050401"/>
    </source>
</evidence>
<keyword evidence="5 18" id="KW-0489">Methyltransferase</keyword>
<feature type="domain" description="Prepilin peptidase A24 N-terminal" evidence="21">
    <location>
        <begin position="15"/>
        <end position="118"/>
    </location>
</feature>
<evidence type="ECO:0000256" key="16">
    <source>
        <dbReference type="ARBA" id="ARBA00071870"/>
    </source>
</evidence>
<comment type="similarity">
    <text evidence="2 17">Belongs to the peptidase A24 family.</text>
</comment>
<organism evidence="22 23">
    <name type="scientific">Aliidiomarina minuta</name>
    <dbReference type="NCBI Taxonomy" id="880057"/>
    <lineage>
        <taxon>Bacteria</taxon>
        <taxon>Pseudomonadati</taxon>
        <taxon>Pseudomonadota</taxon>
        <taxon>Gammaproteobacteria</taxon>
        <taxon>Alteromonadales</taxon>
        <taxon>Idiomarinaceae</taxon>
        <taxon>Aliidiomarina</taxon>
    </lineage>
</organism>
<keyword evidence="4" id="KW-0997">Cell inner membrane</keyword>
<evidence type="ECO:0000256" key="8">
    <source>
        <dbReference type="ARBA" id="ARBA00022691"/>
    </source>
</evidence>
<keyword evidence="8" id="KW-0949">S-adenosyl-L-methionine</keyword>
<feature type="domain" description="Prepilin type IV endopeptidase peptidase" evidence="20">
    <location>
        <begin position="131"/>
        <end position="238"/>
    </location>
</feature>
<dbReference type="GO" id="GO:0006465">
    <property type="term" value="P:signal peptide processing"/>
    <property type="evidence" value="ECO:0007669"/>
    <property type="project" value="TreeGrafter"/>
</dbReference>
<keyword evidence="9 18" id="KW-0812">Transmembrane</keyword>
<evidence type="ECO:0000256" key="10">
    <source>
        <dbReference type="ARBA" id="ARBA00022801"/>
    </source>
</evidence>
<protein>
    <recommendedName>
        <fullName evidence="16 18">Prepilin leader peptidase/N-methyltransferase</fullName>
        <ecNumber evidence="18">2.1.1.-</ecNumber>
        <ecNumber evidence="15 18">3.4.23.43</ecNumber>
    </recommendedName>
</protein>
<sequence length="284" mass="31163">MLIQSPIWSFVLAALLGLILGSFFNVVIARLPRMMELQWQRESAEAAGHPVPATEPFNLAVPRSHCPSCKATVAGYDNIPVLSWLLLRGRCRHCKTPISALYPLVEIVSALIPVFCLAFFGINSLALAYSLLLWFLLVLSVIDLKQMLLPDQLTLPLLWLGLLGSITVLPLSAQDAIIGAVAGYLFLWALYWLFKLLTGKEGMGYGDFKLLAALGAWLGWQQLPLILLLASAAGAVIGGTLLLMKKHQQGIPIPFGPFLVIGAVIALLFGEQIYLWYWQWAGLV</sequence>
<evidence type="ECO:0000256" key="3">
    <source>
        <dbReference type="ARBA" id="ARBA00022475"/>
    </source>
</evidence>
<dbReference type="GO" id="GO:0032259">
    <property type="term" value="P:methylation"/>
    <property type="evidence" value="ECO:0007669"/>
    <property type="project" value="UniProtKB-KW"/>
</dbReference>
<feature type="transmembrane region" description="Helical" evidence="19">
    <location>
        <begin position="226"/>
        <end position="243"/>
    </location>
</feature>
<dbReference type="GO" id="GO:0004190">
    <property type="term" value="F:aspartic-type endopeptidase activity"/>
    <property type="evidence" value="ECO:0007669"/>
    <property type="project" value="UniProtKB-EC"/>
</dbReference>
<evidence type="ECO:0000313" key="22">
    <source>
        <dbReference type="EMBL" id="RUO27136.1"/>
    </source>
</evidence>
<name>A0A432WAX5_9GAMM</name>
<evidence type="ECO:0000313" key="23">
    <source>
        <dbReference type="Proteomes" id="UP000288293"/>
    </source>
</evidence>
<evidence type="ECO:0000256" key="1">
    <source>
        <dbReference type="ARBA" id="ARBA00004429"/>
    </source>
</evidence>
<feature type="transmembrane region" description="Helical" evidence="19">
    <location>
        <begin position="177"/>
        <end position="194"/>
    </location>
</feature>
<proteinExistence type="inferred from homology"/>
<evidence type="ECO:0000256" key="4">
    <source>
        <dbReference type="ARBA" id="ARBA00022519"/>
    </source>
</evidence>
<dbReference type="AlphaFoldDB" id="A0A432WAX5"/>
<comment type="caution">
    <text evidence="22">The sequence shown here is derived from an EMBL/GenBank/DDBJ whole genome shotgun (WGS) entry which is preliminary data.</text>
</comment>
<dbReference type="InterPro" id="IPR010627">
    <property type="entry name" value="Prepilin_pept_A24_N"/>
</dbReference>
<evidence type="ECO:0000256" key="6">
    <source>
        <dbReference type="ARBA" id="ARBA00022670"/>
    </source>
</evidence>
<keyword evidence="10 18" id="KW-0378">Hydrolase</keyword>
<feature type="transmembrane region" description="Helical" evidence="19">
    <location>
        <begin position="153"/>
        <end position="171"/>
    </location>
</feature>
<evidence type="ECO:0000256" key="19">
    <source>
        <dbReference type="SAM" id="Phobius"/>
    </source>
</evidence>
<dbReference type="FunFam" id="1.20.120.1220:FF:000001">
    <property type="entry name" value="Type 4 prepilin-like proteins leader peptide-processing enzyme"/>
    <property type="match status" value="1"/>
</dbReference>
<keyword evidence="23" id="KW-1185">Reference proteome</keyword>
<evidence type="ECO:0000256" key="5">
    <source>
        <dbReference type="ARBA" id="ARBA00022603"/>
    </source>
</evidence>
<dbReference type="Proteomes" id="UP000288293">
    <property type="component" value="Unassembled WGS sequence"/>
</dbReference>
<evidence type="ECO:0000256" key="17">
    <source>
        <dbReference type="RuleBase" id="RU003793"/>
    </source>
</evidence>
<feature type="transmembrane region" description="Helical" evidence="19">
    <location>
        <begin position="6"/>
        <end position="28"/>
    </location>
</feature>
<comment type="subcellular location">
    <subcellularLocation>
        <location evidence="1">Cell inner membrane</location>
        <topology evidence="1">Multi-pass membrane protein</topology>
    </subcellularLocation>
    <subcellularLocation>
        <location evidence="18">Cell membrane</location>
        <topology evidence="18">Multi-pass membrane protein</topology>
    </subcellularLocation>
</comment>
<dbReference type="InterPro" id="IPR050882">
    <property type="entry name" value="Prepilin_peptidase/N-MTase"/>
</dbReference>
<feature type="transmembrane region" description="Helical" evidence="19">
    <location>
        <begin position="100"/>
        <end position="120"/>
    </location>
</feature>
<keyword evidence="6 18" id="KW-0645">Protease</keyword>
<reference evidence="22 23" key="1">
    <citation type="journal article" date="2011" name="Front. Microbiol.">
        <title>Genomic signatures of strain selection and enhancement in Bacillus atrophaeus var. globigii, a historical biowarfare simulant.</title>
        <authorList>
            <person name="Gibbons H.S."/>
            <person name="Broomall S.M."/>
            <person name="McNew L.A."/>
            <person name="Daligault H."/>
            <person name="Chapman C."/>
            <person name="Bruce D."/>
            <person name="Karavis M."/>
            <person name="Krepps M."/>
            <person name="McGregor P.A."/>
            <person name="Hong C."/>
            <person name="Park K.H."/>
            <person name="Akmal A."/>
            <person name="Feldman A."/>
            <person name="Lin J.S."/>
            <person name="Chang W.E."/>
            <person name="Higgs B.W."/>
            <person name="Demirev P."/>
            <person name="Lindquist J."/>
            <person name="Liem A."/>
            <person name="Fochler E."/>
            <person name="Read T.D."/>
            <person name="Tapia R."/>
            <person name="Johnson S."/>
            <person name="Bishop-Lilly K.A."/>
            <person name="Detter C."/>
            <person name="Han C."/>
            <person name="Sozhamannan S."/>
            <person name="Rosenzweig C.N."/>
            <person name="Skowronski E.W."/>
        </authorList>
    </citation>
    <scope>NUCLEOTIDE SEQUENCE [LARGE SCALE GENOMIC DNA]</scope>
    <source>
        <strain evidence="22 23">MLST1</strain>
    </source>
</reference>
<evidence type="ECO:0000256" key="2">
    <source>
        <dbReference type="ARBA" id="ARBA00005801"/>
    </source>
</evidence>
<keyword evidence="13 18" id="KW-0511">Multifunctional enzyme</keyword>
<gene>
    <name evidence="22" type="ORF">CWE09_07875</name>
</gene>
<evidence type="ECO:0000256" key="12">
    <source>
        <dbReference type="ARBA" id="ARBA00023136"/>
    </source>
</evidence>
<evidence type="ECO:0000256" key="9">
    <source>
        <dbReference type="ARBA" id="ARBA00022692"/>
    </source>
</evidence>
<feature type="transmembrane region" description="Helical" evidence="19">
    <location>
        <begin position="126"/>
        <end position="144"/>
    </location>
</feature>
<keyword evidence="7 18" id="KW-0808">Transferase</keyword>
<dbReference type="InterPro" id="IPR000045">
    <property type="entry name" value="Prepilin_IV_endopep_pep"/>
</dbReference>
<dbReference type="GO" id="GO:0008168">
    <property type="term" value="F:methyltransferase activity"/>
    <property type="evidence" value="ECO:0007669"/>
    <property type="project" value="UniProtKB-KW"/>
</dbReference>
<dbReference type="EMBL" id="PIPL01000001">
    <property type="protein sequence ID" value="RUO27136.1"/>
    <property type="molecule type" value="Genomic_DNA"/>
</dbReference>
<dbReference type="GO" id="GO:0005886">
    <property type="term" value="C:plasma membrane"/>
    <property type="evidence" value="ECO:0007669"/>
    <property type="project" value="UniProtKB-SubCell"/>
</dbReference>
<keyword evidence="3" id="KW-1003">Cell membrane</keyword>
<feature type="transmembrane region" description="Helical" evidence="19">
    <location>
        <begin position="255"/>
        <end position="277"/>
    </location>
</feature>
<dbReference type="PANTHER" id="PTHR30487">
    <property type="entry name" value="TYPE 4 PREPILIN-LIKE PROTEINS LEADER PEPTIDE-PROCESSING ENZYME"/>
    <property type="match status" value="1"/>
</dbReference>
<evidence type="ECO:0000256" key="15">
    <source>
        <dbReference type="ARBA" id="ARBA00067082"/>
    </source>
</evidence>
<dbReference type="EC" id="2.1.1.-" evidence="18"/>
<accession>A0A432WAX5</accession>
<dbReference type="Pfam" id="PF01478">
    <property type="entry name" value="Peptidase_A24"/>
    <property type="match status" value="1"/>
</dbReference>
<keyword evidence="12 19" id="KW-0472">Membrane</keyword>
<evidence type="ECO:0000259" key="20">
    <source>
        <dbReference type="Pfam" id="PF01478"/>
    </source>
</evidence>
<keyword evidence="11 19" id="KW-1133">Transmembrane helix</keyword>
<evidence type="ECO:0000256" key="13">
    <source>
        <dbReference type="ARBA" id="ARBA00023268"/>
    </source>
</evidence>
<evidence type="ECO:0000256" key="18">
    <source>
        <dbReference type="RuleBase" id="RU003794"/>
    </source>
</evidence>
<dbReference type="Pfam" id="PF06750">
    <property type="entry name" value="A24_N_bact"/>
    <property type="match status" value="1"/>
</dbReference>
<comment type="function">
    <text evidence="18">Plays an essential role in type IV pili and type II pseudopili formation by proteolytically removing the leader sequence from substrate proteins and subsequently monomethylating the alpha-amino group of the newly exposed N-terminal phenylalanine.</text>
</comment>
<evidence type="ECO:0000259" key="21">
    <source>
        <dbReference type="Pfam" id="PF06750"/>
    </source>
</evidence>